<evidence type="ECO:0000256" key="2">
    <source>
        <dbReference type="ARBA" id="ARBA00008098"/>
    </source>
</evidence>
<accession>A0A6I8V1F6</accession>
<gene>
    <name evidence="6" type="primary">Obp73a</name>
</gene>
<keyword evidence="3" id="KW-0964">Secreted</keyword>
<feature type="transmembrane region" description="Helical" evidence="4">
    <location>
        <begin position="6"/>
        <end position="28"/>
    </location>
</feature>
<proteinExistence type="inferred from homology"/>
<comment type="similarity">
    <text evidence="2">Belongs to the PBP/GOBP family.</text>
</comment>
<dbReference type="PANTHER" id="PTHR21066">
    <property type="entry name" value="ODORANT-BINDING PROTEIN 59A-RELATED"/>
    <property type="match status" value="1"/>
</dbReference>
<evidence type="ECO:0000256" key="4">
    <source>
        <dbReference type="SAM" id="Phobius"/>
    </source>
</evidence>
<dbReference type="KEGG" id="dpo:6900159"/>
<dbReference type="GO" id="GO:0005549">
    <property type="term" value="F:odorant binding"/>
    <property type="evidence" value="ECO:0007669"/>
    <property type="project" value="InterPro"/>
</dbReference>
<dbReference type="InterPro" id="IPR036728">
    <property type="entry name" value="PBP_GOBP_sf"/>
</dbReference>
<dbReference type="SUPFAM" id="SSF47565">
    <property type="entry name" value="Insect pheromone/odorant-binding proteins"/>
    <property type="match status" value="1"/>
</dbReference>
<dbReference type="FunCoup" id="A0A6I8V1F6">
    <property type="interactions" value="29"/>
</dbReference>
<comment type="subcellular location">
    <subcellularLocation>
        <location evidence="1">Secreted</location>
    </subcellularLocation>
</comment>
<keyword evidence="4" id="KW-1133">Transmembrane helix</keyword>
<evidence type="ECO:0000256" key="1">
    <source>
        <dbReference type="ARBA" id="ARBA00004613"/>
    </source>
</evidence>
<dbReference type="PANTHER" id="PTHR21066:SF18">
    <property type="entry name" value="ODORANT-BINDING PROTEIN 73A, ISOFORM B"/>
    <property type="match status" value="1"/>
</dbReference>
<dbReference type="GO" id="GO:0005576">
    <property type="term" value="C:extracellular region"/>
    <property type="evidence" value="ECO:0007669"/>
    <property type="project" value="UniProtKB-SubCell"/>
</dbReference>
<keyword evidence="5" id="KW-1185">Reference proteome</keyword>
<dbReference type="InParanoid" id="A0A6I8V1F6"/>
<evidence type="ECO:0000256" key="3">
    <source>
        <dbReference type="ARBA" id="ARBA00022525"/>
    </source>
</evidence>
<keyword evidence="4" id="KW-0812">Transmembrane</keyword>
<organism evidence="5 6">
    <name type="scientific">Drosophila pseudoobscura pseudoobscura</name>
    <name type="common">Fruit fly</name>
    <dbReference type="NCBI Taxonomy" id="46245"/>
    <lineage>
        <taxon>Eukaryota</taxon>
        <taxon>Metazoa</taxon>
        <taxon>Ecdysozoa</taxon>
        <taxon>Arthropoda</taxon>
        <taxon>Hexapoda</taxon>
        <taxon>Insecta</taxon>
        <taxon>Pterygota</taxon>
        <taxon>Neoptera</taxon>
        <taxon>Endopterygota</taxon>
        <taxon>Diptera</taxon>
        <taxon>Brachycera</taxon>
        <taxon>Muscomorpha</taxon>
        <taxon>Ephydroidea</taxon>
        <taxon>Drosophilidae</taxon>
        <taxon>Drosophila</taxon>
        <taxon>Sophophora</taxon>
    </lineage>
</organism>
<protein>
    <submittedName>
        <fullName evidence="6">Uncharacterized protein Obp73a</fullName>
    </submittedName>
</protein>
<dbReference type="InterPro" id="IPR052295">
    <property type="entry name" value="Odorant-binding_protein"/>
</dbReference>
<name>A0A6I8V1F6_DROPS</name>
<sequence>MKITQLLYILCVVVITSIGVIDAVGYIIRFETKKSRCLNPPRTARKVESVITHCQDEVKTKLVNGGCRNQGILSHPNGLIASTEAYEILKEQVSQDQPPIDPNDDTIDYMWPSVPSGSSGVELDHPPTGPLNASHYEYILFDEPEPHRRMARLMKNIRRLDGARSDIYHPTLVPLEDKRIAGCLLHCVYAKNHAIDHMGWPTLDGLVQFYSEGVHEHGFFMATLRSVNLCLRAMTTKYRVNRQALPQKGESCDLAFDVFDCISDQITGYCLDQYSRY</sequence>
<evidence type="ECO:0000313" key="6">
    <source>
        <dbReference type="RefSeq" id="XP_002135498.3"/>
    </source>
</evidence>
<dbReference type="AlphaFoldDB" id="A0A6I8V1F6"/>
<dbReference type="Proteomes" id="UP000001819">
    <property type="component" value="Chromosome X"/>
</dbReference>
<dbReference type="RefSeq" id="XP_002135498.3">
    <property type="nucleotide sequence ID" value="XM_002135462.3"/>
</dbReference>
<reference evidence="6" key="1">
    <citation type="submission" date="2025-08" db="UniProtKB">
        <authorList>
            <consortium name="RefSeq"/>
        </authorList>
    </citation>
    <scope>IDENTIFICATION</scope>
    <source>
        <strain evidence="6">MV-25-SWS-2005</strain>
        <tissue evidence="6">Whole body</tissue>
    </source>
</reference>
<evidence type="ECO:0000313" key="5">
    <source>
        <dbReference type="Proteomes" id="UP000001819"/>
    </source>
</evidence>
<keyword evidence="4" id="KW-0472">Membrane</keyword>